<reference evidence="1" key="1">
    <citation type="submission" date="2014-09" db="EMBL/GenBank/DDBJ databases">
        <authorList>
            <person name="Magalhaes I.L.F."/>
            <person name="Oliveira U."/>
            <person name="Santos F.R."/>
            <person name="Vidigal T.H.D.A."/>
            <person name="Brescovit A.D."/>
            <person name="Santos A.J."/>
        </authorList>
    </citation>
    <scope>NUCLEOTIDE SEQUENCE</scope>
    <source>
        <tissue evidence="1">Shoot tissue taken approximately 20 cm above the soil surface</tissue>
    </source>
</reference>
<protein>
    <submittedName>
        <fullName evidence="1">Uncharacterized protein</fullName>
    </submittedName>
</protein>
<evidence type="ECO:0000313" key="1">
    <source>
        <dbReference type="EMBL" id="JAE18854.1"/>
    </source>
</evidence>
<organism evidence="1">
    <name type="scientific">Arundo donax</name>
    <name type="common">Giant reed</name>
    <name type="synonym">Donax arundinaceus</name>
    <dbReference type="NCBI Taxonomy" id="35708"/>
    <lineage>
        <taxon>Eukaryota</taxon>
        <taxon>Viridiplantae</taxon>
        <taxon>Streptophyta</taxon>
        <taxon>Embryophyta</taxon>
        <taxon>Tracheophyta</taxon>
        <taxon>Spermatophyta</taxon>
        <taxon>Magnoliopsida</taxon>
        <taxon>Liliopsida</taxon>
        <taxon>Poales</taxon>
        <taxon>Poaceae</taxon>
        <taxon>PACMAD clade</taxon>
        <taxon>Arundinoideae</taxon>
        <taxon>Arundineae</taxon>
        <taxon>Arundo</taxon>
    </lineage>
</organism>
<proteinExistence type="predicted"/>
<dbReference type="AlphaFoldDB" id="A0A0A9G5V9"/>
<dbReference type="EMBL" id="GBRH01179042">
    <property type="protein sequence ID" value="JAE18854.1"/>
    <property type="molecule type" value="Transcribed_RNA"/>
</dbReference>
<reference evidence="1" key="2">
    <citation type="journal article" date="2015" name="Data Brief">
        <title>Shoot transcriptome of the giant reed, Arundo donax.</title>
        <authorList>
            <person name="Barrero R.A."/>
            <person name="Guerrero F.D."/>
            <person name="Moolhuijzen P."/>
            <person name="Goolsby J.A."/>
            <person name="Tidwell J."/>
            <person name="Bellgard S.E."/>
            <person name="Bellgard M.I."/>
        </authorList>
    </citation>
    <scope>NUCLEOTIDE SEQUENCE</scope>
    <source>
        <tissue evidence="1">Shoot tissue taken approximately 20 cm above the soil surface</tissue>
    </source>
</reference>
<name>A0A0A9G5V9_ARUDO</name>
<accession>A0A0A9G5V9</accession>
<sequence>MLFLEWDSSVSSLFIGFVIYNHELLVSCKDQCISQCFHVAQCNW</sequence>